<sequence>MEEQINVVSEPTPITQPEKGKKSYIVGLLLFLIICLLGGLTYFILKDRGVDLLSNITGAKDTKETAVDTDTNTKDGTVCPECTTKVVNTGWALYSLPKYGFSVEIPKYILKYNVSINDDAKSNTASVVNTWNASNNLGTTEKDMLGLYPDFLDEIVVNFTHFHILGEKGELCEGLCNGESAVWVYIYKNTGSKDINDVQSVYLTNWNKSLDKEVNNIKGSFTTKWEREVWGYTWAALIEERKGYLVATKDYVYDVQYIFSDTPKASYDIALKVLDSLKFEQ</sequence>
<feature type="transmembrane region" description="Helical" evidence="1">
    <location>
        <begin position="24"/>
        <end position="45"/>
    </location>
</feature>
<keyword evidence="1" id="KW-1133">Transmembrane helix</keyword>
<keyword evidence="1" id="KW-0472">Membrane</keyword>
<dbReference type="EMBL" id="LBQH01000004">
    <property type="protein sequence ID" value="KKP78082.1"/>
    <property type="molecule type" value="Genomic_DNA"/>
</dbReference>
<reference evidence="2 3" key="1">
    <citation type="journal article" date="2015" name="Nature">
        <title>rRNA introns, odd ribosomes, and small enigmatic genomes across a large radiation of phyla.</title>
        <authorList>
            <person name="Brown C.T."/>
            <person name="Hug L.A."/>
            <person name="Thomas B.C."/>
            <person name="Sharon I."/>
            <person name="Castelle C.J."/>
            <person name="Singh A."/>
            <person name="Wilkins M.J."/>
            <person name="Williams K.H."/>
            <person name="Banfield J.F."/>
        </authorList>
    </citation>
    <scope>NUCLEOTIDE SEQUENCE [LARGE SCALE GENOMIC DNA]</scope>
</reference>
<organism evidence="2 3">
    <name type="scientific">candidate division WS6 bacterium GW2011_GWF1_35_23</name>
    <dbReference type="NCBI Taxonomy" id="1619097"/>
    <lineage>
        <taxon>Bacteria</taxon>
        <taxon>Candidatus Dojkabacteria</taxon>
    </lineage>
</organism>
<proteinExistence type="predicted"/>
<gene>
    <name evidence="2" type="ORF">UR73_C0004G0003</name>
</gene>
<keyword evidence="1" id="KW-0812">Transmembrane</keyword>
<dbReference type="Proteomes" id="UP000034816">
    <property type="component" value="Unassembled WGS sequence"/>
</dbReference>
<protein>
    <submittedName>
        <fullName evidence="2">Uncharacterized protein</fullName>
    </submittedName>
</protein>
<evidence type="ECO:0000313" key="3">
    <source>
        <dbReference type="Proteomes" id="UP000034816"/>
    </source>
</evidence>
<evidence type="ECO:0000256" key="1">
    <source>
        <dbReference type="SAM" id="Phobius"/>
    </source>
</evidence>
<evidence type="ECO:0000313" key="2">
    <source>
        <dbReference type="EMBL" id="KKP78082.1"/>
    </source>
</evidence>
<accession>A0A0G0FF46</accession>
<dbReference type="AlphaFoldDB" id="A0A0G0FF46"/>
<name>A0A0G0FF46_9BACT</name>
<comment type="caution">
    <text evidence="2">The sequence shown here is derived from an EMBL/GenBank/DDBJ whole genome shotgun (WGS) entry which is preliminary data.</text>
</comment>